<evidence type="ECO:0000256" key="13">
    <source>
        <dbReference type="ARBA" id="ARBA00023098"/>
    </source>
</evidence>
<feature type="binding site" evidence="18">
    <location>
        <position position="214"/>
    </location>
    <ligand>
        <name>Zn(2+)</name>
        <dbReference type="ChEBI" id="CHEBI:29105"/>
    </ligand>
</feature>
<dbReference type="PANTHER" id="PTHR42853">
    <property type="entry name" value="ACETYL-COENZYME A CARBOXYLASE CARBOXYL TRANSFERASE SUBUNIT ALPHA"/>
    <property type="match status" value="1"/>
</dbReference>
<feature type="binding site" evidence="18">
    <location>
        <position position="233"/>
    </location>
    <ligand>
        <name>Zn(2+)</name>
        <dbReference type="ChEBI" id="CHEBI:29105"/>
    </ligand>
</feature>
<dbReference type="PRINTS" id="PR01069">
    <property type="entry name" value="ACCCTRFRASEA"/>
</dbReference>
<dbReference type="InterPro" id="IPR001095">
    <property type="entry name" value="Acetyl_CoA_COase_a_su"/>
</dbReference>
<evidence type="ECO:0000256" key="11">
    <source>
        <dbReference type="ARBA" id="ARBA00022832"/>
    </source>
</evidence>
<evidence type="ECO:0000256" key="16">
    <source>
        <dbReference type="ARBA" id="ARBA00049152"/>
    </source>
</evidence>
<dbReference type="Gene3D" id="3.40.50.20">
    <property type="match status" value="1"/>
</dbReference>
<evidence type="ECO:0000256" key="3">
    <source>
        <dbReference type="ARBA" id="ARBA00006276"/>
    </source>
</evidence>
<dbReference type="NCBIfam" id="NF041504">
    <property type="entry name" value="AccA_sub"/>
    <property type="match status" value="1"/>
</dbReference>
<evidence type="ECO:0000256" key="15">
    <source>
        <dbReference type="ARBA" id="ARBA00025280"/>
    </source>
</evidence>
<reference evidence="22" key="2">
    <citation type="submission" date="2021-09" db="EMBL/GenBank/DDBJ databases">
        <authorList>
            <person name="Gilroy R."/>
        </authorList>
    </citation>
    <scope>NUCLEOTIDE SEQUENCE</scope>
    <source>
        <strain evidence="22">ChiGjej6B6-11269</strain>
    </source>
</reference>
<comment type="pathway">
    <text evidence="2 17">Lipid metabolism; malonyl-CoA biosynthesis; malonyl-CoA from acetyl-CoA: step 1/1.</text>
</comment>
<dbReference type="NCBIfam" id="TIGR00515">
    <property type="entry name" value="accD"/>
    <property type="match status" value="1"/>
</dbReference>
<dbReference type="Proteomes" id="UP000786989">
    <property type="component" value="Unassembled WGS sequence"/>
</dbReference>
<feature type="domain" description="Biotin carboxylation" evidence="19">
    <location>
        <begin position="70"/>
        <end position="829"/>
    </location>
</feature>
<keyword evidence="18" id="KW-0479">Metal-binding</keyword>
<comment type="similarity">
    <text evidence="18">Belongs to the AccD/PCCB family.</text>
</comment>
<comment type="caution">
    <text evidence="22">The sequence shown here is derived from an EMBL/GenBank/DDBJ whole genome shotgun (WGS) entry which is preliminary data.</text>
</comment>
<comment type="catalytic activity">
    <reaction evidence="16 17">
        <text>N(6)-carboxybiotinyl-L-lysyl-[protein] + acetyl-CoA = N(6)-biotinyl-L-lysyl-[protein] + malonyl-CoA</text>
        <dbReference type="Rhea" id="RHEA:54728"/>
        <dbReference type="Rhea" id="RHEA-COMP:10505"/>
        <dbReference type="Rhea" id="RHEA-COMP:10506"/>
        <dbReference type="ChEBI" id="CHEBI:57288"/>
        <dbReference type="ChEBI" id="CHEBI:57384"/>
        <dbReference type="ChEBI" id="CHEBI:83144"/>
        <dbReference type="ChEBI" id="CHEBI:83145"/>
        <dbReference type="EC" id="2.1.3.15"/>
    </reaction>
</comment>
<dbReference type="EMBL" id="DYWI01000033">
    <property type="protein sequence ID" value="HJF64863.1"/>
    <property type="molecule type" value="Genomic_DNA"/>
</dbReference>
<dbReference type="InterPro" id="IPR016185">
    <property type="entry name" value="PreATP-grasp_dom_sf"/>
</dbReference>
<dbReference type="GO" id="GO:0003989">
    <property type="term" value="F:acetyl-CoA carboxylase activity"/>
    <property type="evidence" value="ECO:0007669"/>
    <property type="project" value="InterPro"/>
</dbReference>
<keyword evidence="12 17" id="KW-0067">ATP-binding</keyword>
<dbReference type="NCBIfam" id="TIGR00513">
    <property type="entry name" value="accA"/>
    <property type="match status" value="1"/>
</dbReference>
<dbReference type="GO" id="GO:2001295">
    <property type="term" value="P:malonyl-CoA biosynthetic process"/>
    <property type="evidence" value="ECO:0007669"/>
    <property type="project" value="UniProtKB-UniRule"/>
</dbReference>
<name>A0A9D3A0S4_9ACTN</name>
<comment type="function">
    <text evidence="15 18">Component of the acetyl coenzyme A carboxylase (ACC) complex. Biotin carboxylase (BC) catalyzes the carboxylation of biotin on its carrier protein (BCCP) and then the CO(2) group is transferred by the transcarboxylase to acetyl-CoA to form malonyl-CoA.</text>
</comment>
<dbReference type="InterPro" id="IPR011762">
    <property type="entry name" value="COA_CT_N"/>
</dbReference>
<feature type="domain" description="CoA carboxyltransferase N-terminal" evidence="20">
    <location>
        <begin position="207"/>
        <end position="475"/>
    </location>
</feature>
<evidence type="ECO:0000256" key="1">
    <source>
        <dbReference type="ARBA" id="ARBA00004496"/>
    </source>
</evidence>
<keyword evidence="8 22" id="KW-0436">Ligase</keyword>
<dbReference type="InterPro" id="IPR034733">
    <property type="entry name" value="AcCoA_carboxyl_beta"/>
</dbReference>
<evidence type="ECO:0000256" key="6">
    <source>
        <dbReference type="ARBA" id="ARBA00022490"/>
    </source>
</evidence>
<dbReference type="GO" id="GO:0008270">
    <property type="term" value="F:zinc ion binding"/>
    <property type="evidence" value="ECO:0007669"/>
    <property type="project" value="UniProtKB-UniRule"/>
</dbReference>
<comment type="similarity">
    <text evidence="17">Belongs to the AccA family.</text>
</comment>
<comment type="subcellular location">
    <subcellularLocation>
        <location evidence="1 17">Cytoplasm</location>
    </subcellularLocation>
</comment>
<comment type="subunit">
    <text evidence="5">Acetyl-CoA carboxylase is a heterotetramer composed of biotin carboxyl carrier protein (AccB), biotin carboxylase (AccC) and two subunits of ACCase subunit beta/alpha.</text>
</comment>
<evidence type="ECO:0000256" key="4">
    <source>
        <dbReference type="ARBA" id="ARBA00010284"/>
    </source>
</evidence>
<evidence type="ECO:0000259" key="19">
    <source>
        <dbReference type="PROSITE" id="PS50979"/>
    </source>
</evidence>
<dbReference type="InterPro" id="IPR029045">
    <property type="entry name" value="ClpP/crotonase-like_dom_sf"/>
</dbReference>
<comment type="function">
    <text evidence="17">Component of the acetyl coenzyme A carboxylase (ACC) complex. First, biotin carboxylase catalyzes the carboxylation of biotin on its carrier protein (BCCP) and then the CO(2) group is transferred by the carboxyltransferase to acetyl-CoA to form malonyl-CoA.</text>
</comment>
<evidence type="ECO:0000256" key="7">
    <source>
        <dbReference type="ARBA" id="ARBA00022516"/>
    </source>
</evidence>
<evidence type="ECO:0000259" key="20">
    <source>
        <dbReference type="PROSITE" id="PS50980"/>
    </source>
</evidence>
<dbReference type="GO" id="GO:0016743">
    <property type="term" value="F:carboxyl- or carbamoyltransferase activity"/>
    <property type="evidence" value="ECO:0007669"/>
    <property type="project" value="UniProtKB-UniRule"/>
</dbReference>
<feature type="binding site" evidence="18">
    <location>
        <position position="211"/>
    </location>
    <ligand>
        <name>Zn(2+)</name>
        <dbReference type="ChEBI" id="CHEBI:29105"/>
    </ligand>
</feature>
<dbReference type="GO" id="GO:0009317">
    <property type="term" value="C:acetyl-CoA carboxylase complex"/>
    <property type="evidence" value="ECO:0007669"/>
    <property type="project" value="InterPro"/>
</dbReference>
<comment type="cofactor">
    <cofactor evidence="18">
        <name>Zn(2+)</name>
        <dbReference type="ChEBI" id="CHEBI:29105"/>
    </cofactor>
    <text evidence="18">Binds 1 zinc ion per subunit.</text>
</comment>
<feature type="binding site" evidence="18">
    <location>
        <position position="230"/>
    </location>
    <ligand>
        <name>Zn(2+)</name>
        <dbReference type="ChEBI" id="CHEBI:29105"/>
    </ligand>
</feature>
<evidence type="ECO:0000259" key="21">
    <source>
        <dbReference type="PROSITE" id="PS50989"/>
    </source>
</evidence>
<dbReference type="SUPFAM" id="SSF52440">
    <property type="entry name" value="PreATP-grasp domain"/>
    <property type="match status" value="1"/>
</dbReference>
<dbReference type="PROSITE" id="PS50979">
    <property type="entry name" value="BC"/>
    <property type="match status" value="1"/>
</dbReference>
<reference evidence="22" key="1">
    <citation type="journal article" date="2021" name="PeerJ">
        <title>Extensive microbial diversity within the chicken gut microbiome revealed by metagenomics and culture.</title>
        <authorList>
            <person name="Gilroy R."/>
            <person name="Ravi A."/>
            <person name="Getino M."/>
            <person name="Pursley I."/>
            <person name="Horton D.L."/>
            <person name="Alikhan N.F."/>
            <person name="Baker D."/>
            <person name="Gharbi K."/>
            <person name="Hall N."/>
            <person name="Watson M."/>
            <person name="Adriaenssens E.M."/>
            <person name="Foster-Nyarko E."/>
            <person name="Jarju S."/>
            <person name="Secka A."/>
            <person name="Antonio M."/>
            <person name="Oren A."/>
            <person name="Chaudhuri R.R."/>
            <person name="La Ragione R."/>
            <person name="Hildebrand F."/>
            <person name="Pallen M.J."/>
        </authorList>
    </citation>
    <scope>NUCLEOTIDE SEQUENCE</scope>
    <source>
        <strain evidence="22">ChiGjej6B6-11269</strain>
    </source>
</reference>
<proteinExistence type="inferred from homology"/>
<evidence type="ECO:0000256" key="2">
    <source>
        <dbReference type="ARBA" id="ARBA00004956"/>
    </source>
</evidence>
<evidence type="ECO:0000256" key="17">
    <source>
        <dbReference type="HAMAP-Rule" id="MF_00823"/>
    </source>
</evidence>
<dbReference type="EC" id="2.1.3.15" evidence="17"/>
<feature type="zinc finger region" description="C4-type" evidence="18">
    <location>
        <begin position="211"/>
        <end position="233"/>
    </location>
</feature>
<evidence type="ECO:0000256" key="14">
    <source>
        <dbReference type="ARBA" id="ARBA00023160"/>
    </source>
</evidence>
<protein>
    <recommendedName>
        <fullName evidence="17 18">Multifunctional fusion protein</fullName>
    </recommendedName>
    <domain>
        <recommendedName>
            <fullName evidence="17">Acetyl-coenzyme A carboxylase carboxyl transferase subunit alpha</fullName>
            <shortName evidence="17">ACCase subunit alpha</shortName>
            <shortName evidence="17">Acetyl-CoA carboxylase carboxyltransferase subunit alpha</shortName>
            <ecNumber evidence="17">2.1.3.15</ecNumber>
        </recommendedName>
    </domain>
    <domain>
        <recommendedName>
            <fullName evidence="18">Acetyl-coenzyme A carboxylase carboxyl transferase subunit beta</fullName>
            <shortName evidence="18">ACCase subunit beta</shortName>
            <shortName evidence="18">Acetyl-CoA carboxylase carboxyltransferase subunit beta</shortName>
        </recommendedName>
    </domain>
</protein>
<dbReference type="InterPro" id="IPR000438">
    <property type="entry name" value="Acetyl_CoA_COase_Trfase_b_su"/>
</dbReference>
<evidence type="ECO:0000256" key="8">
    <source>
        <dbReference type="ARBA" id="ARBA00022598"/>
    </source>
</evidence>
<dbReference type="Pfam" id="PF00289">
    <property type="entry name" value="Biotin_carb_N"/>
    <property type="match status" value="1"/>
</dbReference>
<comment type="similarity">
    <text evidence="3">In the C-terminal section; belongs to the AccA family.</text>
</comment>
<evidence type="ECO:0000256" key="5">
    <source>
        <dbReference type="ARBA" id="ARBA00011664"/>
    </source>
</evidence>
<organism evidence="22 23">
    <name type="scientific">Slackia equolifaciens</name>
    <dbReference type="NCBI Taxonomy" id="498718"/>
    <lineage>
        <taxon>Bacteria</taxon>
        <taxon>Bacillati</taxon>
        <taxon>Actinomycetota</taxon>
        <taxon>Coriobacteriia</taxon>
        <taxon>Eggerthellales</taxon>
        <taxon>Eggerthellaceae</taxon>
        <taxon>Slackia</taxon>
    </lineage>
</organism>
<evidence type="ECO:0000313" key="23">
    <source>
        <dbReference type="Proteomes" id="UP000786989"/>
    </source>
</evidence>
<evidence type="ECO:0000313" key="22">
    <source>
        <dbReference type="EMBL" id="HJF64863.1"/>
    </source>
</evidence>
<dbReference type="Gene3D" id="3.90.226.10">
    <property type="entry name" value="2-enoyl-CoA Hydratase, Chain A, domain 1"/>
    <property type="match status" value="2"/>
</dbReference>
<accession>A0A9D3A0S4</accession>
<dbReference type="Pfam" id="PF03255">
    <property type="entry name" value="ACCA"/>
    <property type="match status" value="1"/>
</dbReference>
<comment type="similarity">
    <text evidence="4">In the N-terminal section; belongs to the AccD/PCCB family.</text>
</comment>
<keyword evidence="14 17" id="KW-0275">Fatty acid biosynthesis</keyword>
<keyword evidence="9 17" id="KW-0808">Transferase</keyword>
<dbReference type="HAMAP" id="MF_01395">
    <property type="entry name" value="AcetylCoA_CT_beta"/>
    <property type="match status" value="1"/>
</dbReference>
<keyword evidence="18" id="KW-0863">Zinc-finger</keyword>
<keyword evidence="7 17" id="KW-0444">Lipid biosynthesis</keyword>
<gene>
    <name evidence="18 22" type="primary">accD</name>
    <name evidence="17" type="synonym">accA</name>
    <name evidence="22" type="ORF">K8U77_01930</name>
</gene>
<dbReference type="InterPro" id="IPR011764">
    <property type="entry name" value="Biotin_carboxylation_dom"/>
</dbReference>
<keyword evidence="11 17" id="KW-0276">Fatty acid metabolism</keyword>
<evidence type="ECO:0000256" key="18">
    <source>
        <dbReference type="HAMAP-Rule" id="MF_01395"/>
    </source>
</evidence>
<dbReference type="InterPro" id="IPR011763">
    <property type="entry name" value="COA_CT_C"/>
</dbReference>
<dbReference type="SUPFAM" id="SSF52096">
    <property type="entry name" value="ClpP/crotonase"/>
    <property type="match status" value="2"/>
</dbReference>
<dbReference type="PROSITE" id="PS50980">
    <property type="entry name" value="COA_CT_NTER"/>
    <property type="match status" value="1"/>
</dbReference>
<dbReference type="AlphaFoldDB" id="A0A9D3A0S4"/>
<evidence type="ECO:0000256" key="12">
    <source>
        <dbReference type="ARBA" id="ARBA00022840"/>
    </source>
</evidence>
<keyword evidence="6 17" id="KW-0963">Cytoplasm</keyword>
<dbReference type="Pfam" id="PF01039">
    <property type="entry name" value="Carboxyl_trans"/>
    <property type="match status" value="1"/>
</dbReference>
<evidence type="ECO:0000256" key="10">
    <source>
        <dbReference type="ARBA" id="ARBA00022741"/>
    </source>
</evidence>
<dbReference type="HAMAP" id="MF_00823">
    <property type="entry name" value="AcetylCoA_CT_alpha"/>
    <property type="match status" value="1"/>
</dbReference>
<keyword evidence="10 17" id="KW-0547">Nucleotide-binding</keyword>
<sequence>MARRSNKAGYITIPREIPGDASSLERIGELVESAKNEYKSTHTIADGMAGDVTGVDAEELQSLVDIRMSGCDRVLVVDPGRTAEGVMAACRAVGVATCMVYTEDMAKEPQLQLADSSVCIGPVRGKGAFEDNYRILSAAEVANARAILLVGSRLASDERFVGMAVEAGRSVYRLEADASAATFGGTSKAWAVCDCLKCELPQTTAESWTVCPKCRKVSDAAHVRENHKVCPDCGHHFRMTSTERIYDLVDAESFEEWTDIEDVPETDPLQFPGYLEKIEKMRTRTGLSEGVRCGGAKIAGMPLALAIMDSTFFMGSMGSVVGERITRTVERATRERLPLVIFTCSGGARMQEGLVSLMQMAKISAAIKRHSEARLPYFAVITDPTTGGVTASFAMQGDVIISEPRALIGFAGRRVIQDTIRQELPKEFQTAEFALEHGLIDAIVERSRLRTALANLLALYETRDADPQPLHAPLHAQAPRGYSAVKAALAAHPTAKEVEEGAVSPDGDEMPAATGGLVSAAVRAVGRAVTRPLRRPNAWERQRIEESGKRVAALLTLPARGASQDGEGEDNPAWRSVQIARDTHRPTASHYLDAMVEGFFELHGDRAFGDDGAILAGVGWIGERAVMCIAQEKGRDLQDRIKRNFGCPEPEGYRKSLRLMRSAEHFKMPIVCIVDTQGAFCGKEAEERGQGNAIADNLFAMAGLRVPIISVLVGEGGSGGALALALSDCVAMQEHAVYSVLSPEGFASILWKDRSRAPEAAAVMRMNAYEIFEMGIIDAVLEEGEGSASANPELAANAVKRYVTHRLDELAEVPHDLLLERRYNRFRKF</sequence>
<feature type="domain" description="CoA carboxyltransferase C-terminal" evidence="21">
    <location>
        <begin position="563"/>
        <end position="809"/>
    </location>
</feature>
<comment type="subunit">
    <text evidence="17">Acetyl-CoA carboxylase is a heterohexamer composed of biotin carboxyl carrier protein (AccB), biotin carboxylase (AccC) and two subunits each of ACCase subunit alpha (AccA) and ACCase subunit beta (AccD).</text>
</comment>
<dbReference type="GO" id="GO:0006633">
    <property type="term" value="P:fatty acid biosynthetic process"/>
    <property type="evidence" value="ECO:0007669"/>
    <property type="project" value="UniProtKB-KW"/>
</dbReference>
<dbReference type="InterPro" id="IPR005481">
    <property type="entry name" value="BC-like_N"/>
</dbReference>
<dbReference type="GO" id="GO:0005524">
    <property type="term" value="F:ATP binding"/>
    <property type="evidence" value="ECO:0007669"/>
    <property type="project" value="UniProtKB-KW"/>
</dbReference>
<dbReference type="PROSITE" id="PS50989">
    <property type="entry name" value="COA_CT_CTER"/>
    <property type="match status" value="1"/>
</dbReference>
<dbReference type="PANTHER" id="PTHR42853:SF3">
    <property type="entry name" value="ACETYL-COENZYME A CARBOXYLASE CARBOXYL TRANSFERASE SUBUNIT ALPHA, CHLOROPLASTIC"/>
    <property type="match status" value="1"/>
</dbReference>
<keyword evidence="13 17" id="KW-0443">Lipid metabolism</keyword>
<evidence type="ECO:0000256" key="9">
    <source>
        <dbReference type="ARBA" id="ARBA00022679"/>
    </source>
</evidence>
<keyword evidence="18" id="KW-0862">Zinc</keyword>